<dbReference type="HOGENOM" id="CLU_006187_1_2_1"/>
<protein>
    <submittedName>
        <fullName evidence="2 3">Neutral endopeptidase, putative</fullName>
        <ecNumber evidence="2">3.4.24.71</ecNumber>
    </submittedName>
</protein>
<dbReference type="GO" id="GO:0016485">
    <property type="term" value="P:protein processing"/>
    <property type="evidence" value="ECO:0000318"/>
    <property type="project" value="GO_Central"/>
</dbReference>
<dbReference type="InterPro" id="IPR018497">
    <property type="entry name" value="Peptidase_M13_C"/>
</dbReference>
<keyword evidence="2" id="KW-0378">Hydrolase</keyword>
<dbReference type="EMBL" id="ABJB010721291">
    <property type="status" value="NOT_ANNOTATED_CDS"/>
    <property type="molecule type" value="Genomic_DNA"/>
</dbReference>
<proteinExistence type="predicted"/>
<dbReference type="PROSITE" id="PS51885">
    <property type="entry name" value="NEPRILYSIN"/>
    <property type="match status" value="1"/>
</dbReference>
<dbReference type="PANTHER" id="PTHR11733:SF241">
    <property type="entry name" value="GH26575P-RELATED"/>
    <property type="match status" value="1"/>
</dbReference>
<evidence type="ECO:0000313" key="2">
    <source>
        <dbReference type="EMBL" id="EEC11920.1"/>
    </source>
</evidence>
<evidence type="ECO:0000259" key="1">
    <source>
        <dbReference type="Pfam" id="PF01431"/>
    </source>
</evidence>
<dbReference type="InParanoid" id="B7PZ98"/>
<dbReference type="InterPro" id="IPR024079">
    <property type="entry name" value="MetalloPept_cat_dom_sf"/>
</dbReference>
<gene>
    <name evidence="2" type="ORF">IscW_ISCW020572</name>
</gene>
<sequence length="289" mass="33095">MLKRIQASVLEGIKKSNWLDAAPMSVALQKVQAMTKHVGYPTHLQTEEAVNAFYERYPDVRDSFLGPWMQALERNMQWCIRDKEHFVFHLIPANAFYLIVRNIMVIMASVIRPPVYVLNGPEAFNFGGLGHVMGHEMMHSFDVDGSQRDATGKLTDWWTPRSRQYFENKTLCLRRSHQTAIRRQASLLNSTLDSENMADFLGLSSALKAFQEYPDNKRFPSLPYNSTQIFFISSCVKWCAVPGSRVAPQYAPWQQRCNVPLMNLDAFANAFQCPQNSPMNPANKCSFWS</sequence>
<keyword evidence="4" id="KW-1185">Reference proteome</keyword>
<dbReference type="EnsemblMetazoa" id="ISCW020572-RA">
    <property type="protein sequence ID" value="ISCW020572-PA"/>
    <property type="gene ID" value="ISCW020572"/>
</dbReference>
<dbReference type="InterPro" id="IPR000718">
    <property type="entry name" value="Peptidase_M13"/>
</dbReference>
<evidence type="ECO:0000313" key="4">
    <source>
        <dbReference type="Proteomes" id="UP000001555"/>
    </source>
</evidence>
<dbReference type="Gene3D" id="3.40.390.10">
    <property type="entry name" value="Collagenase (Catalytic Domain)"/>
    <property type="match status" value="1"/>
</dbReference>
<dbReference type="Pfam" id="PF01431">
    <property type="entry name" value="Peptidase_M13"/>
    <property type="match status" value="1"/>
</dbReference>
<dbReference type="Proteomes" id="UP000001555">
    <property type="component" value="Unassembled WGS sequence"/>
</dbReference>
<dbReference type="VEuPathDB" id="VectorBase:ISCP_012172"/>
<dbReference type="VEuPathDB" id="VectorBase:ISCW020572"/>
<feature type="domain" description="Peptidase M13 C-terminal" evidence="1">
    <location>
        <begin position="94"/>
        <end position="286"/>
    </location>
</feature>
<dbReference type="GO" id="GO:0005886">
    <property type="term" value="C:plasma membrane"/>
    <property type="evidence" value="ECO:0000318"/>
    <property type="project" value="GO_Central"/>
</dbReference>
<dbReference type="PANTHER" id="PTHR11733">
    <property type="entry name" value="ZINC METALLOPROTEASE FAMILY M13 NEPRILYSIN-RELATED"/>
    <property type="match status" value="1"/>
</dbReference>
<dbReference type="EMBL" id="DS825232">
    <property type="protein sequence ID" value="EEC11920.1"/>
    <property type="molecule type" value="Genomic_DNA"/>
</dbReference>
<accession>B7PZ98</accession>
<dbReference type="PaxDb" id="6945-B7PZ98"/>
<dbReference type="AlphaFoldDB" id="B7PZ98"/>
<reference evidence="2 4" key="1">
    <citation type="submission" date="2008-03" db="EMBL/GenBank/DDBJ databases">
        <title>Annotation of Ixodes scapularis.</title>
        <authorList>
            <consortium name="Ixodes scapularis Genome Project Consortium"/>
            <person name="Caler E."/>
            <person name="Hannick L.I."/>
            <person name="Bidwell S."/>
            <person name="Joardar V."/>
            <person name="Thiagarajan M."/>
            <person name="Amedeo P."/>
            <person name="Galinsky K.J."/>
            <person name="Schobel S."/>
            <person name="Inman J."/>
            <person name="Hostetler J."/>
            <person name="Miller J."/>
            <person name="Hammond M."/>
            <person name="Megy K."/>
            <person name="Lawson D."/>
            <person name="Kodira C."/>
            <person name="Sutton G."/>
            <person name="Meyer J."/>
            <person name="Hill C.A."/>
            <person name="Birren B."/>
            <person name="Nene V."/>
            <person name="Collins F."/>
            <person name="Alarcon-Chaidez F."/>
            <person name="Wikel S."/>
            <person name="Strausberg R."/>
        </authorList>
    </citation>
    <scope>NUCLEOTIDE SEQUENCE [LARGE SCALE GENOMIC DNA]</scope>
    <source>
        <strain evidence="4">Wikel</strain>
        <strain evidence="2">Wikel colony</strain>
    </source>
</reference>
<dbReference type="EC" id="3.4.24.71" evidence="2"/>
<dbReference type="GO" id="GO:0004222">
    <property type="term" value="F:metalloendopeptidase activity"/>
    <property type="evidence" value="ECO:0000318"/>
    <property type="project" value="GO_Central"/>
</dbReference>
<dbReference type="PRINTS" id="PR00786">
    <property type="entry name" value="NEPRILYSIN"/>
</dbReference>
<dbReference type="SUPFAM" id="SSF55486">
    <property type="entry name" value="Metalloproteases ('zincins'), catalytic domain"/>
    <property type="match status" value="1"/>
</dbReference>
<name>B7PZ98_IXOSC</name>
<dbReference type="VEuPathDB" id="VectorBase:ISCI020572"/>
<organism>
    <name type="scientific">Ixodes scapularis</name>
    <name type="common">Black-legged tick</name>
    <name type="synonym">Deer tick</name>
    <dbReference type="NCBI Taxonomy" id="6945"/>
    <lineage>
        <taxon>Eukaryota</taxon>
        <taxon>Metazoa</taxon>
        <taxon>Ecdysozoa</taxon>
        <taxon>Arthropoda</taxon>
        <taxon>Chelicerata</taxon>
        <taxon>Arachnida</taxon>
        <taxon>Acari</taxon>
        <taxon>Parasitiformes</taxon>
        <taxon>Ixodida</taxon>
        <taxon>Ixodoidea</taxon>
        <taxon>Ixodidae</taxon>
        <taxon>Ixodinae</taxon>
        <taxon>Ixodes</taxon>
    </lineage>
</organism>
<dbReference type="OrthoDB" id="6502253at2759"/>
<dbReference type="STRING" id="6945.B7PZ98"/>
<reference evidence="3" key="2">
    <citation type="submission" date="2020-05" db="UniProtKB">
        <authorList>
            <consortium name="EnsemblMetazoa"/>
        </authorList>
    </citation>
    <scope>IDENTIFICATION</scope>
    <source>
        <strain evidence="3">wikel</strain>
    </source>
</reference>
<evidence type="ECO:0000313" key="3">
    <source>
        <dbReference type="EnsemblMetazoa" id="ISCW020572-PA"/>
    </source>
</evidence>